<dbReference type="InterPro" id="IPR009061">
    <property type="entry name" value="DNA-bd_dom_put_sf"/>
</dbReference>
<feature type="domain" description="HTH merR-type" evidence="2">
    <location>
        <begin position="1"/>
        <end position="70"/>
    </location>
</feature>
<dbReference type="Proteomes" id="UP000608071">
    <property type="component" value="Unassembled WGS sequence"/>
</dbReference>
<protein>
    <submittedName>
        <fullName evidence="3">MerR family transcriptional regulator</fullName>
    </submittedName>
</protein>
<dbReference type="SUPFAM" id="SSF46955">
    <property type="entry name" value="Putative DNA-binding domain"/>
    <property type="match status" value="1"/>
</dbReference>
<sequence length="259" mass="29806">MIHIKNLAEQTNITVRTLRYYEQIGLLVSSSKTEGGHRLYTEGDLQKLQQIQFYKNMGYRLSDIKEMLTDPEWNWSDGLANQLTFILEEQSRLNEMEQTLRALVSGIAVEEGNQEKAIQQLIKLSLQDKRGLDQYRKSTFTDAELGLWTKLPKMSAGNPESMEWIALVGLITKYYTCKEPLSSPCVQNVIRRMLEKQEEEYGGQDAFIDKLWEMRKNPLASEQLGLYPIKSEVLEYMDQAYGIFISSVEQTSTEEGGHT</sequence>
<dbReference type="InterPro" id="IPR000551">
    <property type="entry name" value="MerR-type_HTH_dom"/>
</dbReference>
<dbReference type="InterPro" id="IPR047057">
    <property type="entry name" value="MerR_fam"/>
</dbReference>
<dbReference type="Gene3D" id="1.10.1660.10">
    <property type="match status" value="1"/>
</dbReference>
<name>A0ABR8T0Z4_9BACL</name>
<keyword evidence="4" id="KW-1185">Reference proteome</keyword>
<evidence type="ECO:0000313" key="3">
    <source>
        <dbReference type="EMBL" id="MBD7969442.1"/>
    </source>
</evidence>
<evidence type="ECO:0000313" key="4">
    <source>
        <dbReference type="Proteomes" id="UP000608071"/>
    </source>
</evidence>
<comment type="caution">
    <text evidence="3">The sequence shown here is derived from an EMBL/GenBank/DDBJ whole genome shotgun (WGS) entry which is preliminary data.</text>
</comment>
<dbReference type="Pfam" id="PF13411">
    <property type="entry name" value="MerR_1"/>
    <property type="match status" value="1"/>
</dbReference>
<dbReference type="PANTHER" id="PTHR30204">
    <property type="entry name" value="REDOX-CYCLING DRUG-SENSING TRANSCRIPTIONAL ACTIVATOR SOXR"/>
    <property type="match status" value="1"/>
</dbReference>
<dbReference type="PROSITE" id="PS50937">
    <property type="entry name" value="HTH_MERR_2"/>
    <property type="match status" value="1"/>
</dbReference>
<accession>A0ABR8T0Z4</accession>
<organism evidence="3 4">
    <name type="scientific">Paenibacillus gallinarum</name>
    <dbReference type="NCBI Taxonomy" id="2762232"/>
    <lineage>
        <taxon>Bacteria</taxon>
        <taxon>Bacillati</taxon>
        <taxon>Bacillota</taxon>
        <taxon>Bacilli</taxon>
        <taxon>Bacillales</taxon>
        <taxon>Paenibacillaceae</taxon>
        <taxon>Paenibacillus</taxon>
    </lineage>
</organism>
<reference evidence="3 4" key="1">
    <citation type="submission" date="2020-08" db="EMBL/GenBank/DDBJ databases">
        <title>A Genomic Blueprint of the Chicken Gut Microbiome.</title>
        <authorList>
            <person name="Gilroy R."/>
            <person name="Ravi A."/>
            <person name="Getino M."/>
            <person name="Pursley I."/>
            <person name="Horton D.L."/>
            <person name="Alikhan N.-F."/>
            <person name="Baker D."/>
            <person name="Gharbi K."/>
            <person name="Hall N."/>
            <person name="Watson M."/>
            <person name="Adriaenssens E.M."/>
            <person name="Foster-Nyarko E."/>
            <person name="Jarju S."/>
            <person name="Secka A."/>
            <person name="Antonio M."/>
            <person name="Oren A."/>
            <person name="Chaudhuri R."/>
            <person name="La Ragione R.M."/>
            <person name="Hildebrand F."/>
            <person name="Pallen M.J."/>
        </authorList>
    </citation>
    <scope>NUCLEOTIDE SEQUENCE [LARGE SCALE GENOMIC DNA]</scope>
    <source>
        <strain evidence="3 4">Sa2BVA9</strain>
    </source>
</reference>
<dbReference type="RefSeq" id="WP_191801492.1">
    <property type="nucleotide sequence ID" value="NZ_JACSQL010000007.1"/>
</dbReference>
<evidence type="ECO:0000256" key="1">
    <source>
        <dbReference type="ARBA" id="ARBA00023125"/>
    </source>
</evidence>
<dbReference type="PANTHER" id="PTHR30204:SF96">
    <property type="entry name" value="CHROMOSOME-ANCHORING PROTEIN RACA"/>
    <property type="match status" value="1"/>
</dbReference>
<gene>
    <name evidence="3" type="ORF">H9647_15345</name>
</gene>
<dbReference type="EMBL" id="JACSQL010000007">
    <property type="protein sequence ID" value="MBD7969442.1"/>
    <property type="molecule type" value="Genomic_DNA"/>
</dbReference>
<keyword evidence="1" id="KW-0238">DNA-binding</keyword>
<dbReference type="CDD" id="cd01106">
    <property type="entry name" value="HTH_TipAL-Mta"/>
    <property type="match status" value="1"/>
</dbReference>
<dbReference type="SMART" id="SM00422">
    <property type="entry name" value="HTH_MERR"/>
    <property type="match status" value="1"/>
</dbReference>
<proteinExistence type="predicted"/>
<evidence type="ECO:0000259" key="2">
    <source>
        <dbReference type="PROSITE" id="PS50937"/>
    </source>
</evidence>